<comment type="caution">
    <text evidence="2">The sequence shown here is derived from an EMBL/GenBank/DDBJ whole genome shotgun (WGS) entry which is preliminary data.</text>
</comment>
<keyword evidence="1" id="KW-0732">Signal</keyword>
<feature type="chain" id="PRO_5046913020" description="Lipoprotein" evidence="1">
    <location>
        <begin position="19"/>
        <end position="203"/>
    </location>
</feature>
<organism evidence="2 3">
    <name type="scientific">Flavobacterium ardleyense</name>
    <dbReference type="NCBI Taxonomy" id="2038737"/>
    <lineage>
        <taxon>Bacteria</taxon>
        <taxon>Pseudomonadati</taxon>
        <taxon>Bacteroidota</taxon>
        <taxon>Flavobacteriia</taxon>
        <taxon>Flavobacteriales</taxon>
        <taxon>Flavobacteriaceae</taxon>
        <taxon>Flavobacterium</taxon>
    </lineage>
</organism>
<feature type="signal peptide" evidence="1">
    <location>
        <begin position="1"/>
        <end position="18"/>
    </location>
</feature>
<dbReference type="RefSeq" id="WP_379807211.1">
    <property type="nucleotide sequence ID" value="NZ_JBHUOL010000018.1"/>
</dbReference>
<accession>A0ABW5Z856</accession>
<name>A0ABW5Z856_9FLAO</name>
<protein>
    <recommendedName>
        <fullName evidence="4">Lipoprotein</fullName>
    </recommendedName>
</protein>
<proteinExistence type="predicted"/>
<evidence type="ECO:0000256" key="1">
    <source>
        <dbReference type="SAM" id="SignalP"/>
    </source>
</evidence>
<sequence length="203" mass="23052">MNKIILSVLLLAFSMSFGQKLSKTQLTDKLAETACACTDKRQLNKNNLELALGLCIIEAINKYDKDVEKHYGKNVVTNKPKMEELGYDVGLKMGLKCPIVFQFMIDKESDDEAEEAVEEEYAMISGTIFGIKAEQFITFSVKETTGKNHHFILLSNFENAFLLTDKVLKANDNVEVYFYELELYDAKLGKFVTYSVITDIIKK</sequence>
<dbReference type="Proteomes" id="UP001597549">
    <property type="component" value="Unassembled WGS sequence"/>
</dbReference>
<evidence type="ECO:0008006" key="4">
    <source>
        <dbReference type="Google" id="ProtNLM"/>
    </source>
</evidence>
<evidence type="ECO:0000313" key="2">
    <source>
        <dbReference type="EMBL" id="MFD2909059.1"/>
    </source>
</evidence>
<evidence type="ECO:0000313" key="3">
    <source>
        <dbReference type="Proteomes" id="UP001597549"/>
    </source>
</evidence>
<reference evidence="3" key="1">
    <citation type="journal article" date="2019" name="Int. J. Syst. Evol. Microbiol.">
        <title>The Global Catalogue of Microorganisms (GCM) 10K type strain sequencing project: providing services to taxonomists for standard genome sequencing and annotation.</title>
        <authorList>
            <consortium name="The Broad Institute Genomics Platform"/>
            <consortium name="The Broad Institute Genome Sequencing Center for Infectious Disease"/>
            <person name="Wu L."/>
            <person name="Ma J."/>
        </authorList>
    </citation>
    <scope>NUCLEOTIDE SEQUENCE [LARGE SCALE GENOMIC DNA]</scope>
    <source>
        <strain evidence="3">KCTC 52644</strain>
    </source>
</reference>
<keyword evidence="3" id="KW-1185">Reference proteome</keyword>
<gene>
    <name evidence="2" type="ORF">ACFSX9_09945</name>
</gene>
<dbReference type="EMBL" id="JBHUOL010000018">
    <property type="protein sequence ID" value="MFD2909059.1"/>
    <property type="molecule type" value="Genomic_DNA"/>
</dbReference>